<dbReference type="Gene3D" id="3.40.50.2300">
    <property type="match status" value="2"/>
</dbReference>
<dbReference type="InterPro" id="IPR000843">
    <property type="entry name" value="HTH_LacI"/>
</dbReference>
<name>A0A9C7GC26_9BACI</name>
<dbReference type="CDD" id="cd01392">
    <property type="entry name" value="HTH_LacI"/>
    <property type="match status" value="1"/>
</dbReference>
<dbReference type="SMART" id="SM00354">
    <property type="entry name" value="HTH_LACI"/>
    <property type="match status" value="1"/>
</dbReference>
<gene>
    <name evidence="5" type="primary">ccpA_3</name>
    <name evidence="5" type="ORF">NEOCIP111885_03589</name>
</gene>
<dbReference type="CDD" id="cd06267">
    <property type="entry name" value="PBP1_LacI_sugar_binding-like"/>
    <property type="match status" value="1"/>
</dbReference>
<reference evidence="5" key="1">
    <citation type="submission" date="2021-10" db="EMBL/GenBank/DDBJ databases">
        <authorList>
            <person name="Criscuolo A."/>
        </authorList>
    </citation>
    <scope>NUCLEOTIDE SEQUENCE</scope>
    <source>
        <strain evidence="5">CIP111885</strain>
    </source>
</reference>
<dbReference type="InterPro" id="IPR046335">
    <property type="entry name" value="LacI/GalR-like_sensor"/>
</dbReference>
<dbReference type="PANTHER" id="PTHR30146:SF109">
    <property type="entry name" value="HTH-TYPE TRANSCRIPTIONAL REGULATOR GALS"/>
    <property type="match status" value="1"/>
</dbReference>
<dbReference type="SUPFAM" id="SSF53822">
    <property type="entry name" value="Periplasmic binding protein-like I"/>
    <property type="match status" value="1"/>
</dbReference>
<keyword evidence="6" id="KW-1185">Reference proteome</keyword>
<dbReference type="Gene3D" id="1.10.260.40">
    <property type="entry name" value="lambda repressor-like DNA-binding domains"/>
    <property type="match status" value="1"/>
</dbReference>
<keyword evidence="1" id="KW-0805">Transcription regulation</keyword>
<dbReference type="GO" id="GO:0000976">
    <property type="term" value="F:transcription cis-regulatory region binding"/>
    <property type="evidence" value="ECO:0007669"/>
    <property type="project" value="TreeGrafter"/>
</dbReference>
<dbReference type="PROSITE" id="PS00356">
    <property type="entry name" value="HTH_LACI_1"/>
    <property type="match status" value="1"/>
</dbReference>
<comment type="caution">
    <text evidence="5">The sequence shown here is derived from an EMBL/GenBank/DDBJ whole genome shotgun (WGS) entry which is preliminary data.</text>
</comment>
<dbReference type="PROSITE" id="PS50932">
    <property type="entry name" value="HTH_LACI_2"/>
    <property type="match status" value="1"/>
</dbReference>
<dbReference type="PRINTS" id="PR00036">
    <property type="entry name" value="HTHLACI"/>
</dbReference>
<evidence type="ECO:0000313" key="5">
    <source>
        <dbReference type="EMBL" id="CAG9609846.1"/>
    </source>
</evidence>
<dbReference type="GO" id="GO:0003700">
    <property type="term" value="F:DNA-binding transcription factor activity"/>
    <property type="evidence" value="ECO:0007669"/>
    <property type="project" value="TreeGrafter"/>
</dbReference>
<dbReference type="Pfam" id="PF13377">
    <property type="entry name" value="Peripla_BP_3"/>
    <property type="match status" value="1"/>
</dbReference>
<dbReference type="SUPFAM" id="SSF47413">
    <property type="entry name" value="lambda repressor-like DNA-binding domains"/>
    <property type="match status" value="1"/>
</dbReference>
<dbReference type="InterPro" id="IPR028082">
    <property type="entry name" value="Peripla_BP_I"/>
</dbReference>
<protein>
    <submittedName>
        <fullName evidence="5">Catabolite control protein A</fullName>
    </submittedName>
</protein>
<accession>A0A9C7GC26</accession>
<evidence type="ECO:0000256" key="1">
    <source>
        <dbReference type="ARBA" id="ARBA00023015"/>
    </source>
</evidence>
<organism evidence="5 6">
    <name type="scientific">Pseudoneobacillus rhizosphaerae</name>
    <dbReference type="NCBI Taxonomy" id="2880968"/>
    <lineage>
        <taxon>Bacteria</taxon>
        <taxon>Bacillati</taxon>
        <taxon>Bacillota</taxon>
        <taxon>Bacilli</taxon>
        <taxon>Bacillales</taxon>
        <taxon>Bacillaceae</taxon>
        <taxon>Pseudoneobacillus</taxon>
    </lineage>
</organism>
<dbReference type="RefSeq" id="WP_230498081.1">
    <property type="nucleotide sequence ID" value="NZ_CAKJTG010000024.1"/>
</dbReference>
<dbReference type="Pfam" id="PF00356">
    <property type="entry name" value="LacI"/>
    <property type="match status" value="1"/>
</dbReference>
<dbReference type="PANTHER" id="PTHR30146">
    <property type="entry name" value="LACI-RELATED TRANSCRIPTIONAL REPRESSOR"/>
    <property type="match status" value="1"/>
</dbReference>
<evidence type="ECO:0000259" key="4">
    <source>
        <dbReference type="PROSITE" id="PS50932"/>
    </source>
</evidence>
<evidence type="ECO:0000256" key="3">
    <source>
        <dbReference type="ARBA" id="ARBA00023163"/>
    </source>
</evidence>
<dbReference type="EMBL" id="CAKJTG010000024">
    <property type="protein sequence ID" value="CAG9609846.1"/>
    <property type="molecule type" value="Genomic_DNA"/>
</dbReference>
<sequence length="340" mass="38210">MKPKITIYDVAKRAGVSQPTVSKVLNHYPHVKQSTKEKVQKAIDDLGFEPDFLARSLVTNKTRTIGLIVGDIANPFYAETAKVIIKEAQGSGYEVILVDTDYRRDFFEQSVKSLIAKRVDGVIIASITRKNDQIKDLQELGIPIMLYNRNLDSKSVNYIELDNEKGSMLAVEHLITLGHKRIAYISGPIQYSSFQNRLNGYLLGLRKHGIDPHQDLIYEGPFDYENILQYTLRLLVADLHERPTGFIVANDQMAIAVMDAIKRFGLRIPEDMSVIGFDNIDISASPFIGLTTVSQQKKRMAILSIQHLISIIEGKTAIDQSIRITLEPELIIRKTSGSVK</sequence>
<evidence type="ECO:0000313" key="6">
    <source>
        <dbReference type="Proteomes" id="UP000789845"/>
    </source>
</evidence>
<feature type="domain" description="HTH lacI-type" evidence="4">
    <location>
        <begin position="5"/>
        <end position="59"/>
    </location>
</feature>
<evidence type="ECO:0000256" key="2">
    <source>
        <dbReference type="ARBA" id="ARBA00023125"/>
    </source>
</evidence>
<keyword evidence="2" id="KW-0238">DNA-binding</keyword>
<dbReference type="InterPro" id="IPR010982">
    <property type="entry name" value="Lambda_DNA-bd_dom_sf"/>
</dbReference>
<dbReference type="Proteomes" id="UP000789845">
    <property type="component" value="Unassembled WGS sequence"/>
</dbReference>
<keyword evidence="3" id="KW-0804">Transcription</keyword>
<dbReference type="AlphaFoldDB" id="A0A9C7GC26"/>
<proteinExistence type="predicted"/>